<reference evidence="4" key="2">
    <citation type="submission" date="2015-07" db="EMBL/GenBank/DDBJ databases">
        <title>Plasmids, circular viruses and viroids from rat gut.</title>
        <authorList>
            <person name="Jorgensen T.J."/>
            <person name="Hansen M.A."/>
            <person name="Xu Z."/>
            <person name="Tabak M.A."/>
            <person name="Sorensen S.J."/>
            <person name="Hansen L.H."/>
        </authorList>
    </citation>
    <scope>NUCLEOTIDE SEQUENCE</scope>
    <source>
        <plasmid evidence="4">pRGFK1329</plasmid>
    </source>
</reference>
<dbReference type="Gene3D" id="3.30.70.2330">
    <property type="match status" value="1"/>
</dbReference>
<keyword evidence="4" id="KW-0614">Plasmid</keyword>
<dbReference type="InterPro" id="IPR014905">
    <property type="entry name" value="HIRAN"/>
</dbReference>
<evidence type="ECO:0000256" key="1">
    <source>
        <dbReference type="ARBA" id="ARBA00022723"/>
    </source>
</evidence>
<feature type="domain" description="HIRAN" evidence="3">
    <location>
        <begin position="61"/>
        <end position="119"/>
    </location>
</feature>
<dbReference type="EMBL" id="LN853895">
    <property type="protein sequence ID" value="CRY96939.1"/>
    <property type="molecule type" value="Genomic_DNA"/>
</dbReference>
<dbReference type="GO" id="GO:0008270">
    <property type="term" value="F:zinc ion binding"/>
    <property type="evidence" value="ECO:0007669"/>
    <property type="project" value="InterPro"/>
</dbReference>
<evidence type="ECO:0000256" key="2">
    <source>
        <dbReference type="ARBA" id="ARBA00022801"/>
    </source>
</evidence>
<reference evidence="4" key="1">
    <citation type="submission" date="2015-06" db="EMBL/GenBank/DDBJ databases">
        <authorList>
            <person name="Joergensen T."/>
        </authorList>
    </citation>
    <scope>NUCLEOTIDE SEQUENCE</scope>
    <source>
        <plasmid evidence="4">pRGFK1329</plasmid>
    </source>
</reference>
<protein>
    <recommendedName>
        <fullName evidence="3">HIRAN domain-containing protein</fullName>
    </recommendedName>
</protein>
<dbReference type="GO" id="GO:0003676">
    <property type="term" value="F:nucleic acid binding"/>
    <property type="evidence" value="ECO:0007669"/>
    <property type="project" value="InterPro"/>
</dbReference>
<proteinExistence type="predicted"/>
<keyword evidence="1" id="KW-0479">Metal-binding</keyword>
<dbReference type="AlphaFoldDB" id="A0A0H5Q696"/>
<accession>A0A0H5Q696</accession>
<evidence type="ECO:0000313" key="4">
    <source>
        <dbReference type="EMBL" id="CRY96939.1"/>
    </source>
</evidence>
<dbReference type="Pfam" id="PF08797">
    <property type="entry name" value="HIRAN"/>
    <property type="match status" value="1"/>
</dbReference>
<keyword evidence="2" id="KW-0378">Hydrolase</keyword>
<dbReference type="GO" id="GO:0016818">
    <property type="term" value="F:hydrolase activity, acting on acid anhydrides, in phosphorus-containing anhydrides"/>
    <property type="evidence" value="ECO:0007669"/>
    <property type="project" value="InterPro"/>
</dbReference>
<evidence type="ECO:0000259" key="3">
    <source>
        <dbReference type="Pfam" id="PF08797"/>
    </source>
</evidence>
<geneLocation type="plasmid" evidence="4">
    <name>pRGFK1329</name>
</geneLocation>
<name>A0A0H5Q696_9ZZZZ</name>
<organism evidence="4">
    <name type="scientific">uncultured prokaryote</name>
    <dbReference type="NCBI Taxonomy" id="198431"/>
    <lineage>
        <taxon>unclassified sequences</taxon>
        <taxon>environmental samples</taxon>
    </lineage>
</organism>
<sequence length="145" mass="16183">MKQITNIRKAVCSMANELKKAGYSLSEAFKKAWRRVKLTMTIRAAGTTFENRQERLNFLKNFKPEDLTVTLDREADNQRDSNAIRITVHILPIKRKTVIGYVPAGLARELAKAIDAGAQVKAKLLQIIGGYGWKESLGALINIAV</sequence>